<accession>A0A1X2GZ82</accession>
<reference evidence="2 3" key="1">
    <citation type="submission" date="2016-07" db="EMBL/GenBank/DDBJ databases">
        <title>Pervasive Adenine N6-methylation of Active Genes in Fungi.</title>
        <authorList>
            <consortium name="DOE Joint Genome Institute"/>
            <person name="Mondo S.J."/>
            <person name="Dannebaum R.O."/>
            <person name="Kuo R.C."/>
            <person name="Labutti K."/>
            <person name="Haridas S."/>
            <person name="Kuo A."/>
            <person name="Salamov A."/>
            <person name="Ahrendt S.R."/>
            <person name="Lipzen A."/>
            <person name="Sullivan W."/>
            <person name="Andreopoulos W.B."/>
            <person name="Clum A."/>
            <person name="Lindquist E."/>
            <person name="Daum C."/>
            <person name="Ramamoorthy G.K."/>
            <person name="Gryganskyi A."/>
            <person name="Culley D."/>
            <person name="Magnuson J.K."/>
            <person name="James T.Y."/>
            <person name="O'Malley M.A."/>
            <person name="Stajich J.E."/>
            <person name="Spatafora J.W."/>
            <person name="Visel A."/>
            <person name="Grigoriev I.V."/>
        </authorList>
    </citation>
    <scope>NUCLEOTIDE SEQUENCE [LARGE SCALE GENOMIC DNA]</scope>
    <source>
        <strain evidence="2 3">NRRL 2496</strain>
    </source>
</reference>
<feature type="transmembrane region" description="Helical" evidence="1">
    <location>
        <begin position="17"/>
        <end position="35"/>
    </location>
</feature>
<protein>
    <submittedName>
        <fullName evidence="2">Uncharacterized protein</fullName>
    </submittedName>
</protein>
<keyword evidence="3" id="KW-1185">Reference proteome</keyword>
<evidence type="ECO:0000256" key="1">
    <source>
        <dbReference type="SAM" id="Phobius"/>
    </source>
</evidence>
<evidence type="ECO:0000313" key="3">
    <source>
        <dbReference type="Proteomes" id="UP000242180"/>
    </source>
</evidence>
<gene>
    <name evidence="2" type="ORF">BCR43DRAFT_124185</name>
</gene>
<name>A0A1X2GZ82_SYNRA</name>
<dbReference type="OrthoDB" id="2262537at2759"/>
<keyword evidence="1" id="KW-1133">Transmembrane helix</keyword>
<keyword evidence="1" id="KW-0472">Membrane</keyword>
<comment type="caution">
    <text evidence="2">The sequence shown here is derived from an EMBL/GenBank/DDBJ whole genome shotgun (WGS) entry which is preliminary data.</text>
</comment>
<dbReference type="EMBL" id="MCGN01000017">
    <property type="protein sequence ID" value="ORY89227.1"/>
    <property type="molecule type" value="Genomic_DNA"/>
</dbReference>
<proteinExistence type="predicted"/>
<dbReference type="STRING" id="13706.A0A1X2GZ82"/>
<evidence type="ECO:0000313" key="2">
    <source>
        <dbReference type="EMBL" id="ORY89227.1"/>
    </source>
</evidence>
<dbReference type="AlphaFoldDB" id="A0A1X2GZ82"/>
<keyword evidence="1" id="KW-0812">Transmembrane</keyword>
<dbReference type="Proteomes" id="UP000242180">
    <property type="component" value="Unassembled WGS sequence"/>
</dbReference>
<organism evidence="2 3">
    <name type="scientific">Syncephalastrum racemosum</name>
    <name type="common">Filamentous fungus</name>
    <dbReference type="NCBI Taxonomy" id="13706"/>
    <lineage>
        <taxon>Eukaryota</taxon>
        <taxon>Fungi</taxon>
        <taxon>Fungi incertae sedis</taxon>
        <taxon>Mucoromycota</taxon>
        <taxon>Mucoromycotina</taxon>
        <taxon>Mucoromycetes</taxon>
        <taxon>Mucorales</taxon>
        <taxon>Syncephalastraceae</taxon>
        <taxon>Syncephalastrum</taxon>
    </lineage>
</organism>
<sequence length="144" mass="16418">MRPPPHRIDNIDASINSAFYFLSGVSAVLMAYSMYTHLKTFHERNAVHLNRRHRDNHRHEANKRIEDSIPLRSLAYLAQSSHVNEQSGAIKIILDRAMSERYLPYLIQAGAKDQPMERRCKAVAALQILTRRGKYSALCSGGIM</sequence>
<dbReference type="InParanoid" id="A0A1X2GZ82"/>